<reference evidence="1" key="1">
    <citation type="submission" date="2019-08" db="EMBL/GenBank/DDBJ databases">
        <authorList>
            <person name="Kucharzyk K."/>
            <person name="Murdoch R.W."/>
            <person name="Higgins S."/>
            <person name="Loffler F."/>
        </authorList>
    </citation>
    <scope>NUCLEOTIDE SEQUENCE</scope>
</reference>
<name>A0A645II79_9ZZZZ</name>
<organism evidence="1">
    <name type="scientific">bioreactor metagenome</name>
    <dbReference type="NCBI Taxonomy" id="1076179"/>
    <lineage>
        <taxon>unclassified sequences</taxon>
        <taxon>metagenomes</taxon>
        <taxon>ecological metagenomes</taxon>
    </lineage>
</organism>
<evidence type="ECO:0000313" key="1">
    <source>
        <dbReference type="EMBL" id="MPN51007.1"/>
    </source>
</evidence>
<dbReference type="EMBL" id="VSSQ01115681">
    <property type="protein sequence ID" value="MPN51007.1"/>
    <property type="molecule type" value="Genomic_DNA"/>
</dbReference>
<dbReference type="AlphaFoldDB" id="A0A645II79"/>
<accession>A0A645II79</accession>
<proteinExistence type="predicted"/>
<gene>
    <name evidence="1" type="ORF">SDC9_198648</name>
</gene>
<sequence>MHGVDLVLGAVVGAAPGDQQASVGAGGADDLVFIAHGNVGMAVGVHHDEGVADLVAGEHAAVHHHQRATGAAPTRHVATRAI</sequence>
<protein>
    <submittedName>
        <fullName evidence="1">Uncharacterized protein</fullName>
    </submittedName>
</protein>
<comment type="caution">
    <text evidence="1">The sequence shown here is derived from an EMBL/GenBank/DDBJ whole genome shotgun (WGS) entry which is preliminary data.</text>
</comment>